<name>A0A9Q9MRR5_9ACTN</name>
<evidence type="ECO:0000256" key="3">
    <source>
        <dbReference type="ARBA" id="ARBA00022448"/>
    </source>
</evidence>
<evidence type="ECO:0000313" key="7">
    <source>
        <dbReference type="Proteomes" id="UP001058003"/>
    </source>
</evidence>
<dbReference type="OrthoDB" id="2513152at2"/>
<evidence type="ECO:0000313" key="6">
    <source>
        <dbReference type="EMBL" id="UWZ58767.1"/>
    </source>
</evidence>
<evidence type="ECO:0000256" key="2">
    <source>
        <dbReference type="ARBA" id="ARBA00008520"/>
    </source>
</evidence>
<comment type="subcellular location">
    <subcellularLocation>
        <location evidence="1">Cell envelope</location>
    </subcellularLocation>
</comment>
<keyword evidence="3" id="KW-0813">Transport</keyword>
<dbReference type="InterPro" id="IPR006311">
    <property type="entry name" value="TAT_signal"/>
</dbReference>
<gene>
    <name evidence="6" type="ORF">Daura_22910</name>
</gene>
<dbReference type="InterPro" id="IPR006059">
    <property type="entry name" value="SBP"/>
</dbReference>
<evidence type="ECO:0000256" key="4">
    <source>
        <dbReference type="ARBA" id="ARBA00022729"/>
    </source>
</evidence>
<dbReference type="KEGG" id="daur:Daura_22910"/>
<dbReference type="AlphaFoldDB" id="A0A9Q9MRR5"/>
<dbReference type="InterPro" id="IPR050490">
    <property type="entry name" value="Bact_solute-bd_prot1"/>
</dbReference>
<accession>A0A9Q9MRR5</accession>
<proteinExistence type="inferred from homology"/>
<reference evidence="6" key="1">
    <citation type="submission" date="2021-04" db="EMBL/GenBank/DDBJ databases">
        <title>Dactylosporangium aurantiacum NRRL B-8018 full assembly.</title>
        <authorList>
            <person name="Hartkoorn R.C."/>
            <person name="Beaudoing E."/>
            <person name="Hot D."/>
        </authorList>
    </citation>
    <scope>NUCLEOTIDE SEQUENCE</scope>
    <source>
        <strain evidence="6">NRRL B-8018</strain>
    </source>
</reference>
<keyword evidence="7" id="KW-1185">Reference proteome</keyword>
<organism evidence="6 7">
    <name type="scientific">Dactylosporangium aurantiacum</name>
    <dbReference type="NCBI Taxonomy" id="35754"/>
    <lineage>
        <taxon>Bacteria</taxon>
        <taxon>Bacillati</taxon>
        <taxon>Actinomycetota</taxon>
        <taxon>Actinomycetes</taxon>
        <taxon>Micromonosporales</taxon>
        <taxon>Micromonosporaceae</taxon>
        <taxon>Dactylosporangium</taxon>
    </lineage>
</organism>
<dbReference type="PANTHER" id="PTHR43649">
    <property type="entry name" value="ARABINOSE-BINDING PROTEIN-RELATED"/>
    <property type="match status" value="1"/>
</dbReference>
<feature type="signal peptide" evidence="5">
    <location>
        <begin position="1"/>
        <end position="25"/>
    </location>
</feature>
<dbReference type="SUPFAM" id="SSF53850">
    <property type="entry name" value="Periplasmic binding protein-like II"/>
    <property type="match status" value="1"/>
</dbReference>
<sequence length="549" mass="60054">MSASSPTRRQLLTVIGLGAGAAALAPLTACTSSPRTTANSAKANAGAALPTYTAYTGVTPDLPGNAETGVDPGFRHFPRTNPRAVADKPGTGQTVTAMANIYTAVPPGTDRNSYWRGLNDRLGVNLQLQMVPNADYEQKFATTIAGGAVPDIMQLWPGANFPALLNAKFARLDDFLAGGNIAAYPNLANIPTMYWKSCVFNGGIQALPIPRGRIRHYAFVRPDLVERTGLSGEPKGWEEFLALCKALTDPKQRRWALGSVVPTMYFLARMNEEPNVWRLDGGALVHAYETEQFKQSVRDMAELWKAGVVHPDAFNPSAPFKQYFYTGAVAMNLGDGYGAWLQNANDNQKNPAFRQALMPVYTRSGAALAPWHTGTGVFNLVGISKQDDPERIRLLLRVLNWLASPFGTEEYRYRVYGEKGVDHTENADGDPILTTQGATNTTVPVRYLAEAPPALYQPGRPDDVDYQHAYQSKVLANRRDDPTLGLYSDAFATKYPAANRVFVSTRDDVIQGRKPFSALDDAIRTFRTAVGDAMRKEYEQQLQQAGGPR</sequence>
<comment type="similarity">
    <text evidence="2">Belongs to the bacterial solute-binding protein 1 family.</text>
</comment>
<dbReference type="EMBL" id="CP073767">
    <property type="protein sequence ID" value="UWZ58767.1"/>
    <property type="molecule type" value="Genomic_DNA"/>
</dbReference>
<dbReference type="RefSeq" id="WP_033360712.1">
    <property type="nucleotide sequence ID" value="NZ_CP073767.1"/>
</dbReference>
<dbReference type="Pfam" id="PF01547">
    <property type="entry name" value="SBP_bac_1"/>
    <property type="match status" value="1"/>
</dbReference>
<evidence type="ECO:0000256" key="5">
    <source>
        <dbReference type="SAM" id="SignalP"/>
    </source>
</evidence>
<dbReference type="Proteomes" id="UP001058003">
    <property type="component" value="Chromosome"/>
</dbReference>
<dbReference type="Gene3D" id="3.40.190.10">
    <property type="entry name" value="Periplasmic binding protein-like II"/>
    <property type="match status" value="1"/>
</dbReference>
<dbReference type="PANTHER" id="PTHR43649:SF31">
    <property type="entry name" value="SN-GLYCEROL-3-PHOSPHATE-BINDING PERIPLASMIC PROTEIN UGPB"/>
    <property type="match status" value="1"/>
</dbReference>
<dbReference type="GO" id="GO:0030313">
    <property type="term" value="C:cell envelope"/>
    <property type="evidence" value="ECO:0007669"/>
    <property type="project" value="UniProtKB-SubCell"/>
</dbReference>
<dbReference type="PROSITE" id="PS51318">
    <property type="entry name" value="TAT"/>
    <property type="match status" value="1"/>
</dbReference>
<feature type="chain" id="PRO_5040405591" evidence="5">
    <location>
        <begin position="26"/>
        <end position="549"/>
    </location>
</feature>
<evidence type="ECO:0000256" key="1">
    <source>
        <dbReference type="ARBA" id="ARBA00004196"/>
    </source>
</evidence>
<protein>
    <submittedName>
        <fullName evidence="6">Extracellular solute-binding protein</fullName>
    </submittedName>
</protein>
<keyword evidence="4 5" id="KW-0732">Signal</keyword>